<name>A0A8J7MUH5_9RHOB</name>
<dbReference type="Pfam" id="PF13403">
    <property type="entry name" value="Hint_2"/>
    <property type="match status" value="1"/>
</dbReference>
<organism evidence="2 3">
    <name type="scientific">Fuscibacter oryzae</name>
    <dbReference type="NCBI Taxonomy" id="2803939"/>
    <lineage>
        <taxon>Bacteria</taxon>
        <taxon>Pseudomonadati</taxon>
        <taxon>Pseudomonadota</taxon>
        <taxon>Alphaproteobacteria</taxon>
        <taxon>Rhodobacterales</taxon>
        <taxon>Paracoccaceae</taxon>
        <taxon>Fuscibacter</taxon>
    </lineage>
</organism>
<keyword evidence="3" id="KW-1185">Reference proteome</keyword>
<evidence type="ECO:0000259" key="1">
    <source>
        <dbReference type="Pfam" id="PF13403"/>
    </source>
</evidence>
<dbReference type="Proteomes" id="UP000619033">
    <property type="component" value="Unassembled WGS sequence"/>
</dbReference>
<dbReference type="EMBL" id="JAESVP010000003">
    <property type="protein sequence ID" value="MBL4927664.1"/>
    <property type="molecule type" value="Genomic_DNA"/>
</dbReference>
<dbReference type="AlphaFoldDB" id="A0A8J7MUH5"/>
<proteinExistence type="predicted"/>
<evidence type="ECO:0000313" key="3">
    <source>
        <dbReference type="Proteomes" id="UP000619033"/>
    </source>
</evidence>
<dbReference type="InterPro" id="IPR028992">
    <property type="entry name" value="Hedgehog/Intein_dom"/>
</dbReference>
<dbReference type="SUPFAM" id="SSF51294">
    <property type="entry name" value="Hedgehog/intein (Hint) domain"/>
    <property type="match status" value="1"/>
</dbReference>
<feature type="domain" description="Hedgehog/Intein (Hint)" evidence="1">
    <location>
        <begin position="78"/>
        <end position="222"/>
    </location>
</feature>
<dbReference type="InterPro" id="IPR036844">
    <property type="entry name" value="Hint_dom_sf"/>
</dbReference>
<protein>
    <submittedName>
        <fullName evidence="2">Hint domain-containing protein</fullName>
    </submittedName>
</protein>
<gene>
    <name evidence="2" type="ORF">JI744_06065</name>
</gene>
<dbReference type="CDD" id="cd00081">
    <property type="entry name" value="Hint"/>
    <property type="match status" value="1"/>
</dbReference>
<reference evidence="2" key="1">
    <citation type="submission" date="2021-01" db="EMBL/GenBank/DDBJ databases">
        <title>Genome seq and assembly of Tabrizicola sp. KVB23.</title>
        <authorList>
            <person name="Chhetri G."/>
        </authorList>
    </citation>
    <scope>NUCLEOTIDE SEQUENCE</scope>
    <source>
        <strain evidence="2">KVB23</strain>
    </source>
</reference>
<dbReference type="Gene3D" id="2.170.16.10">
    <property type="entry name" value="Hedgehog/Intein (Hint) domain"/>
    <property type="match status" value="1"/>
</dbReference>
<evidence type="ECO:0000313" key="2">
    <source>
        <dbReference type="EMBL" id="MBL4927664.1"/>
    </source>
</evidence>
<accession>A0A8J7MUH5</accession>
<sequence>MYGGEGRDLFYGGVGDGVDGGSTGDDYDVLDLRQSGQPGTRVIYDPNNHENGVVEFLDHDGNVTGTLRFSDIEQVIACFTPGTLILTERGEVPVEKLGPGDRVMTRDHGLQPIRWAGRRDLSQIDLLVRPEFLPVRIAQGALGAGLPERDMAVSPQHRMLVAGHRTELLFGVGEVLVAALHMVGLPGIDRSVVAGVSYIHLMFDQHEIILADGTWSESFQPGTATLDSMDEAQRDEILELFPDIDQSCAYPAARMSLRGREARVLLSV</sequence>
<comment type="caution">
    <text evidence="2">The sequence shown here is derived from an EMBL/GenBank/DDBJ whole genome shotgun (WGS) entry which is preliminary data.</text>
</comment>